<proteinExistence type="predicted"/>
<sequence>MTADEPDNLAAVVYRLAGDHAALAARVTEVEDRVDEIGSVLDDLEAAAATAATPVDTISTIAPDLAPTEPSDDGPAAVEAGLDLRRLVDWVRENIALLIERKLPQTGGPPYWCRKWWMHPEAIARFEALRRSWAEAVTSGEGNAMVVFFEHLDLQLGVLCAGYGPFSGCTRGHAPAATTLGHDDPDDSYFRDFEQICG</sequence>
<dbReference type="RefSeq" id="WP_014682999.1">
    <property type="nucleotide sequence ID" value="NC_017772.1"/>
</dbReference>
<keyword evidence="2" id="KW-1185">Reference proteome</keyword>
<name>F2L6Z4_PSEUX</name>
<accession>F2L6Z4</accession>
<evidence type="ECO:0008006" key="3">
    <source>
        <dbReference type="Google" id="ProtNLM"/>
    </source>
</evidence>
<dbReference type="AlphaFoldDB" id="F2L6Z4"/>
<organism evidence="1">
    <name type="scientific">Pseudonocardia dioxanivorans (strain ATCC 55486 / DSM 44775 / JCM 13855 / CB1190)</name>
    <dbReference type="NCBI Taxonomy" id="675635"/>
    <lineage>
        <taxon>Bacteria</taxon>
        <taxon>Bacillati</taxon>
        <taxon>Actinomycetota</taxon>
        <taxon>Actinomycetes</taxon>
        <taxon>Pseudonocardiales</taxon>
        <taxon>Pseudonocardiaceae</taxon>
        <taxon>Pseudonocardia</taxon>
    </lineage>
</organism>
<keyword evidence="1" id="KW-0614">Plasmid</keyword>
<dbReference type="InterPro" id="IPR032584">
    <property type="entry name" value="DUF4913"/>
</dbReference>
<dbReference type="EMBL" id="CP002595">
    <property type="protein sequence ID" value="AEA28967.1"/>
    <property type="molecule type" value="Genomic_DNA"/>
</dbReference>
<gene>
    <name evidence="1" type="ORF">Psed_6899</name>
</gene>
<evidence type="ECO:0000313" key="1">
    <source>
        <dbReference type="EMBL" id="AEA28967.1"/>
    </source>
</evidence>
<dbReference type="Pfam" id="PF16259">
    <property type="entry name" value="DUF4913"/>
    <property type="match status" value="1"/>
</dbReference>
<protein>
    <recommendedName>
        <fullName evidence="3">DUF4913 domain-containing protein</fullName>
    </recommendedName>
</protein>
<geneLocation type="plasmid" evidence="1 2">
    <name>pPSED02</name>
</geneLocation>
<dbReference type="Proteomes" id="UP000007809">
    <property type="component" value="Plasmid pPSED02"/>
</dbReference>
<evidence type="ECO:0000313" key="2">
    <source>
        <dbReference type="Proteomes" id="UP000007809"/>
    </source>
</evidence>
<reference evidence="1" key="1">
    <citation type="journal article" date="2011" name="J. Bacteriol.">
        <title>Genome sequence of the 1,4-dioxane-degrading Pseudonocardia dioxanivorans strain CB1190.</title>
        <authorList>
            <person name="Sales C.M."/>
            <person name="Mahendra S."/>
            <person name="Grostern A."/>
            <person name="Parales R.E."/>
            <person name="Goodwin L.A."/>
            <person name="Woyke T."/>
            <person name="Nolan M."/>
            <person name="Lapidus A."/>
            <person name="Chertkov O."/>
            <person name="Ovchinnikova G."/>
            <person name="Sczyrba A."/>
            <person name="Alvarez-Cohen L."/>
        </authorList>
    </citation>
    <scope>NUCLEOTIDE SEQUENCE</scope>
    <source>
        <strain evidence="1">CB1190</strain>
    </source>
</reference>